<feature type="signal peptide" evidence="1">
    <location>
        <begin position="1"/>
        <end position="27"/>
    </location>
</feature>
<protein>
    <submittedName>
        <fullName evidence="3">Glycosyl hydrolase</fullName>
    </submittedName>
</protein>
<dbReference type="EMBL" id="CP003410">
    <property type="protein sequence ID" value="AGM04704.1"/>
    <property type="molecule type" value="Genomic_DNA"/>
</dbReference>
<feature type="chain" id="PRO_5004379186" evidence="1">
    <location>
        <begin position="28"/>
        <end position="179"/>
    </location>
</feature>
<accession>R4SMC0</accession>
<organism evidence="3 4">
    <name type="scientific">Amycolatopsis keratiniphila</name>
    <dbReference type="NCBI Taxonomy" id="129921"/>
    <lineage>
        <taxon>Bacteria</taxon>
        <taxon>Bacillati</taxon>
        <taxon>Actinomycetota</taxon>
        <taxon>Actinomycetes</taxon>
        <taxon>Pseudonocardiales</taxon>
        <taxon>Pseudonocardiaceae</taxon>
        <taxon>Amycolatopsis</taxon>
        <taxon>Amycolatopsis japonica group</taxon>
    </lineage>
</organism>
<dbReference type="CDD" id="cd00161">
    <property type="entry name" value="beta-trefoil_Ricin-like"/>
    <property type="match status" value="1"/>
</dbReference>
<name>R4SMC0_9PSEU</name>
<dbReference type="PATRIC" id="fig|1156913.3.peg.2166"/>
<proteinExistence type="predicted"/>
<feature type="domain" description="Ricin B lectin" evidence="2">
    <location>
        <begin position="30"/>
        <end position="178"/>
    </location>
</feature>
<dbReference type="Proteomes" id="UP000013968">
    <property type="component" value="Chromosome"/>
</dbReference>
<dbReference type="SUPFAM" id="SSF50370">
    <property type="entry name" value="Ricin B-like lectins"/>
    <property type="match status" value="1"/>
</dbReference>
<evidence type="ECO:0000259" key="2">
    <source>
        <dbReference type="SMART" id="SM00458"/>
    </source>
</evidence>
<dbReference type="Gene3D" id="2.80.10.50">
    <property type="match status" value="3"/>
</dbReference>
<dbReference type="PROSITE" id="PS50231">
    <property type="entry name" value="RICIN_B_LECTIN"/>
    <property type="match status" value="1"/>
</dbReference>
<keyword evidence="4" id="KW-1185">Reference proteome</keyword>
<gene>
    <name evidence="3" type="ORF">AORI_2116</name>
</gene>
<reference evidence="3 4" key="1">
    <citation type="journal article" date="2013" name="BMC Genomics">
        <title>ContigScape: a Cytoscape plugin facilitating microbial genome gap closing.</title>
        <authorList>
            <person name="Tang B."/>
            <person name="Wang Q."/>
            <person name="Yang M."/>
            <person name="Xie F."/>
            <person name="Zhu Y."/>
            <person name="Zhuo Y."/>
            <person name="Wang S."/>
            <person name="Gao H."/>
            <person name="Ding X."/>
            <person name="Zhang L."/>
            <person name="Zhao G."/>
            <person name="Zheng H."/>
        </authorList>
    </citation>
    <scope>NUCLEOTIDE SEQUENCE [LARGE SCALE GENOMIC DNA]</scope>
    <source>
        <strain evidence="3 4">HCCB10007</strain>
    </source>
</reference>
<keyword evidence="3" id="KW-0378">Hydrolase</keyword>
<evidence type="ECO:0000313" key="3">
    <source>
        <dbReference type="EMBL" id="AGM04704.1"/>
    </source>
</evidence>
<dbReference type="AlphaFoldDB" id="R4SMC0"/>
<evidence type="ECO:0000256" key="1">
    <source>
        <dbReference type="SAM" id="SignalP"/>
    </source>
</evidence>
<dbReference type="InterPro" id="IPR035992">
    <property type="entry name" value="Ricin_B-like_lectins"/>
</dbReference>
<dbReference type="GO" id="GO:0016787">
    <property type="term" value="F:hydrolase activity"/>
    <property type="evidence" value="ECO:0007669"/>
    <property type="project" value="UniProtKB-KW"/>
</dbReference>
<evidence type="ECO:0000313" key="4">
    <source>
        <dbReference type="Proteomes" id="UP000013968"/>
    </source>
</evidence>
<dbReference type="Pfam" id="PF00652">
    <property type="entry name" value="Ricin_B_lectin"/>
    <property type="match status" value="1"/>
</dbReference>
<sequence>MTNLRVMAALCSAALIATLPAAQPASAAIESPIVSALNGQCLDAHGNGSKVTPNGAAAIQWPCHGDTNQLWHFSQDFNRENTFRLQVGSGNSKCLDVPGKSSAAGVELHLWDCQSDSGGSQLWQFRHIRSENGWHYHYIQNIRSGKCLDIPGGSTRSGVQLIQWPCSLAARNQVWRNRA</sequence>
<dbReference type="KEGG" id="aoi:AORI_2116"/>
<dbReference type="HOGENOM" id="CLU_095794_1_0_11"/>
<keyword evidence="1" id="KW-0732">Signal</keyword>
<dbReference type="SMART" id="SM00458">
    <property type="entry name" value="RICIN"/>
    <property type="match status" value="1"/>
</dbReference>
<dbReference type="InterPro" id="IPR000772">
    <property type="entry name" value="Ricin_B_lectin"/>
</dbReference>